<dbReference type="AlphaFoldDB" id="A0A0G0MZA6"/>
<evidence type="ECO:0000313" key="2">
    <source>
        <dbReference type="Proteomes" id="UP000034022"/>
    </source>
</evidence>
<gene>
    <name evidence="1" type="ORF">US91_C0006G0008</name>
</gene>
<organism evidence="1 2">
    <name type="scientific">Candidatus Falkowbacteria bacterium GW2011_GWE1_38_31</name>
    <dbReference type="NCBI Taxonomy" id="1618638"/>
    <lineage>
        <taxon>Bacteria</taxon>
        <taxon>Candidatus Falkowiibacteriota</taxon>
    </lineage>
</organism>
<evidence type="ECO:0000313" key="1">
    <source>
        <dbReference type="EMBL" id="KKQ70171.1"/>
    </source>
</evidence>
<proteinExistence type="predicted"/>
<dbReference type="InterPro" id="IPR009057">
    <property type="entry name" value="Homeodomain-like_sf"/>
</dbReference>
<dbReference type="Proteomes" id="UP000034022">
    <property type="component" value="Unassembled WGS sequence"/>
</dbReference>
<comment type="caution">
    <text evidence="1">The sequence shown here is derived from an EMBL/GenBank/DDBJ whole genome shotgun (WGS) entry which is preliminary data.</text>
</comment>
<dbReference type="SUPFAM" id="SSF46689">
    <property type="entry name" value="Homeodomain-like"/>
    <property type="match status" value="1"/>
</dbReference>
<dbReference type="InterPro" id="IPR052057">
    <property type="entry name" value="IS150/IS1296_orfA-like"/>
</dbReference>
<name>A0A0G0MZA6_9BACT</name>
<dbReference type="PANTHER" id="PTHR33795">
    <property type="entry name" value="INSERTION ELEMENT IS150 PROTEIN INSJ"/>
    <property type="match status" value="1"/>
</dbReference>
<accession>A0A0G0MZA6</accession>
<dbReference type="EMBL" id="LBUU01000006">
    <property type="protein sequence ID" value="KKQ70171.1"/>
    <property type="molecule type" value="Genomic_DNA"/>
</dbReference>
<reference evidence="1 2" key="1">
    <citation type="journal article" date="2015" name="Nature">
        <title>rRNA introns, odd ribosomes, and small enigmatic genomes across a large radiation of phyla.</title>
        <authorList>
            <person name="Brown C.T."/>
            <person name="Hug L.A."/>
            <person name="Thomas B.C."/>
            <person name="Sharon I."/>
            <person name="Castelle C.J."/>
            <person name="Singh A."/>
            <person name="Wilkins M.J."/>
            <person name="Williams K.H."/>
            <person name="Banfield J.F."/>
        </authorList>
    </citation>
    <scope>NUCLEOTIDE SEQUENCE [LARGE SCALE GENOMIC DNA]</scope>
</reference>
<protein>
    <submittedName>
        <fullName evidence="1">Transposase</fullName>
    </submittedName>
</protein>
<sequence>MNRRIFNSEQIANLLKNPYVSNCSSKAITYSKIFKISAVKQYYEDGLPARHIFLNAGFDLGVIGDNPRYCLKRWKKTFKSRGIDGLAKERRGASPTGRPRIKEMTDAEKINRLEATVAYLRAENDFLIKLRALRKS</sequence>
<dbReference type="PANTHER" id="PTHR33795:SF1">
    <property type="entry name" value="INSERTION ELEMENT IS150 PROTEIN INSJ"/>
    <property type="match status" value="1"/>
</dbReference>